<protein>
    <recommendedName>
        <fullName evidence="5">ABC transporter domain-containing protein</fullName>
    </recommendedName>
</protein>
<keyword evidence="2" id="KW-0813">Transport</keyword>
<keyword evidence="3" id="KW-0547">Nucleotide-binding</keyword>
<dbReference type="Gene3D" id="3.40.50.300">
    <property type="entry name" value="P-loop containing nucleotide triphosphate hydrolases"/>
    <property type="match status" value="1"/>
</dbReference>
<evidence type="ECO:0000259" key="5">
    <source>
        <dbReference type="Pfam" id="PF00005"/>
    </source>
</evidence>
<evidence type="ECO:0000256" key="4">
    <source>
        <dbReference type="ARBA" id="ARBA00022840"/>
    </source>
</evidence>
<dbReference type="SUPFAM" id="SSF52540">
    <property type="entry name" value="P-loop containing nucleoside triphosphate hydrolases"/>
    <property type="match status" value="1"/>
</dbReference>
<dbReference type="PANTHER" id="PTHR43776:SF7">
    <property type="entry name" value="D,D-DIPEPTIDE TRANSPORT ATP-BINDING PROTEIN DDPF-RELATED"/>
    <property type="match status" value="1"/>
</dbReference>
<gene>
    <name evidence="6" type="ORF">CTOB1V02_LOCUS17524</name>
</gene>
<dbReference type="EMBL" id="OB738092">
    <property type="protein sequence ID" value="CAD7239709.1"/>
    <property type="molecule type" value="Genomic_DNA"/>
</dbReference>
<evidence type="ECO:0000256" key="1">
    <source>
        <dbReference type="ARBA" id="ARBA00005417"/>
    </source>
</evidence>
<reference evidence="6" key="1">
    <citation type="submission" date="2020-11" db="EMBL/GenBank/DDBJ databases">
        <authorList>
            <person name="Tran Van P."/>
        </authorList>
    </citation>
    <scope>NUCLEOTIDE SEQUENCE</scope>
</reference>
<dbReference type="OrthoDB" id="447368at2759"/>
<feature type="non-terminal residue" evidence="6">
    <location>
        <position position="116"/>
    </location>
</feature>
<sequence length="116" mass="12911">MITLDGVPVFTDGHPNLEVRRKMQVVFQDPFGSFNPRHRVARLITEPFHLLETPPTGAERIEAIETALTAVGLAPQDKDKFIHAFSGGQRQRIAIARALIIRPELIVFDEAVSALD</sequence>
<dbReference type="InterPro" id="IPR027417">
    <property type="entry name" value="P-loop_NTPase"/>
</dbReference>
<accession>A0A7R8X4N2</accession>
<dbReference type="InterPro" id="IPR050319">
    <property type="entry name" value="ABC_transp_ATP-bind"/>
</dbReference>
<comment type="similarity">
    <text evidence="1">Belongs to the ABC transporter superfamily.</text>
</comment>
<evidence type="ECO:0000256" key="2">
    <source>
        <dbReference type="ARBA" id="ARBA00022448"/>
    </source>
</evidence>
<feature type="domain" description="ABC transporter" evidence="5">
    <location>
        <begin position="5"/>
        <end position="112"/>
    </location>
</feature>
<evidence type="ECO:0000313" key="6">
    <source>
        <dbReference type="EMBL" id="CAD7239709.1"/>
    </source>
</evidence>
<name>A0A7R8X4N2_9CRUS</name>
<dbReference type="InterPro" id="IPR003439">
    <property type="entry name" value="ABC_transporter-like_ATP-bd"/>
</dbReference>
<dbReference type="Pfam" id="PF00005">
    <property type="entry name" value="ABC_tran"/>
    <property type="match status" value="1"/>
</dbReference>
<dbReference type="AlphaFoldDB" id="A0A7R8X4N2"/>
<organism evidence="6">
    <name type="scientific">Cyprideis torosa</name>
    <dbReference type="NCBI Taxonomy" id="163714"/>
    <lineage>
        <taxon>Eukaryota</taxon>
        <taxon>Metazoa</taxon>
        <taxon>Ecdysozoa</taxon>
        <taxon>Arthropoda</taxon>
        <taxon>Crustacea</taxon>
        <taxon>Oligostraca</taxon>
        <taxon>Ostracoda</taxon>
        <taxon>Podocopa</taxon>
        <taxon>Podocopida</taxon>
        <taxon>Cytherocopina</taxon>
        <taxon>Cytheroidea</taxon>
        <taxon>Cytherideidae</taxon>
        <taxon>Cyprideis</taxon>
    </lineage>
</organism>
<dbReference type="PANTHER" id="PTHR43776">
    <property type="entry name" value="TRANSPORT ATP-BINDING PROTEIN"/>
    <property type="match status" value="1"/>
</dbReference>
<proteinExistence type="inferred from homology"/>
<dbReference type="GO" id="GO:0005524">
    <property type="term" value="F:ATP binding"/>
    <property type="evidence" value="ECO:0007669"/>
    <property type="project" value="UniProtKB-KW"/>
</dbReference>
<keyword evidence="4" id="KW-0067">ATP-binding</keyword>
<evidence type="ECO:0000256" key="3">
    <source>
        <dbReference type="ARBA" id="ARBA00022741"/>
    </source>
</evidence>
<dbReference type="GO" id="GO:0016887">
    <property type="term" value="F:ATP hydrolysis activity"/>
    <property type="evidence" value="ECO:0007669"/>
    <property type="project" value="InterPro"/>
</dbReference>